<feature type="region of interest" description="Disordered" evidence="1">
    <location>
        <begin position="1"/>
        <end position="33"/>
    </location>
</feature>
<organism evidence="2 3">
    <name type="scientific">Silvibacterium dinghuense</name>
    <dbReference type="NCBI Taxonomy" id="1560006"/>
    <lineage>
        <taxon>Bacteria</taxon>
        <taxon>Pseudomonadati</taxon>
        <taxon>Acidobacteriota</taxon>
        <taxon>Terriglobia</taxon>
        <taxon>Terriglobales</taxon>
        <taxon>Acidobacteriaceae</taxon>
        <taxon>Silvibacterium</taxon>
    </lineage>
</organism>
<gene>
    <name evidence="2" type="ORF">ESZ00_07540</name>
</gene>
<comment type="caution">
    <text evidence="2">The sequence shown here is derived from an EMBL/GenBank/DDBJ whole genome shotgun (WGS) entry which is preliminary data.</text>
</comment>
<proteinExistence type="predicted"/>
<evidence type="ECO:0000256" key="1">
    <source>
        <dbReference type="SAM" id="MobiDB-lite"/>
    </source>
</evidence>
<sequence>MRSDPVSSVAHRAQGSGLRAQGSGLRAQGSGLRAQMRVSRMWVPFVFRSQKKMRAQARMPEPAENSF</sequence>
<name>A0A4Q1SJ99_9BACT</name>
<dbReference type="AlphaFoldDB" id="A0A4Q1SJ99"/>
<reference evidence="2 3" key="1">
    <citation type="journal article" date="2016" name="Int. J. Syst. Evol. Microbiol.">
        <title>Acidipila dinghuensis sp. nov., an acidobacterium isolated from forest soil.</title>
        <authorList>
            <person name="Jiang Y.W."/>
            <person name="Wang J."/>
            <person name="Chen M.H."/>
            <person name="Lv Y.Y."/>
            <person name="Qiu L.H."/>
        </authorList>
    </citation>
    <scope>NUCLEOTIDE SEQUENCE [LARGE SCALE GENOMIC DNA]</scope>
    <source>
        <strain evidence="2 3">DHOF10</strain>
    </source>
</reference>
<dbReference type="EMBL" id="SDMK01000001">
    <property type="protein sequence ID" value="RXS97714.1"/>
    <property type="molecule type" value="Genomic_DNA"/>
</dbReference>
<keyword evidence="3" id="KW-1185">Reference proteome</keyword>
<accession>A0A4Q1SJ99</accession>
<protein>
    <submittedName>
        <fullName evidence="2">Uncharacterized protein</fullName>
    </submittedName>
</protein>
<dbReference type="Proteomes" id="UP000290253">
    <property type="component" value="Unassembled WGS sequence"/>
</dbReference>
<evidence type="ECO:0000313" key="2">
    <source>
        <dbReference type="EMBL" id="RXS97714.1"/>
    </source>
</evidence>
<evidence type="ECO:0000313" key="3">
    <source>
        <dbReference type="Proteomes" id="UP000290253"/>
    </source>
</evidence>